<dbReference type="Gene3D" id="3.40.50.1820">
    <property type="entry name" value="alpha/beta hydrolase"/>
    <property type="match status" value="1"/>
</dbReference>
<name>A0A511N521_DEIC1</name>
<reference evidence="2 3" key="1">
    <citation type="submission" date="2019-07" db="EMBL/GenBank/DDBJ databases">
        <title>Whole genome shotgun sequence of Deinococcus cellulosilyticus NBRC 106333.</title>
        <authorList>
            <person name="Hosoyama A."/>
            <person name="Uohara A."/>
            <person name="Ohji S."/>
            <person name="Ichikawa N."/>
        </authorList>
    </citation>
    <scope>NUCLEOTIDE SEQUENCE [LARGE SCALE GENOMIC DNA]</scope>
    <source>
        <strain evidence="2 3">NBRC 106333</strain>
    </source>
</reference>
<accession>A0A511N521</accession>
<dbReference type="InterPro" id="IPR053145">
    <property type="entry name" value="AB_hydrolase_Est10"/>
</dbReference>
<dbReference type="Pfam" id="PF12697">
    <property type="entry name" value="Abhydrolase_6"/>
    <property type="match status" value="1"/>
</dbReference>
<gene>
    <name evidence="2" type="ORF">DC3_35770</name>
</gene>
<dbReference type="PANTHER" id="PTHR43265:SF1">
    <property type="entry name" value="ESTERASE ESTD"/>
    <property type="match status" value="1"/>
</dbReference>
<organism evidence="2 3">
    <name type="scientific">Deinococcus cellulosilyticus (strain DSM 18568 / NBRC 106333 / KACC 11606 / 5516J-15)</name>
    <dbReference type="NCBI Taxonomy" id="1223518"/>
    <lineage>
        <taxon>Bacteria</taxon>
        <taxon>Thermotogati</taxon>
        <taxon>Deinococcota</taxon>
        <taxon>Deinococci</taxon>
        <taxon>Deinococcales</taxon>
        <taxon>Deinococcaceae</taxon>
        <taxon>Deinococcus</taxon>
    </lineage>
</organism>
<dbReference type="AlphaFoldDB" id="A0A511N521"/>
<proteinExistence type="predicted"/>
<dbReference type="EMBL" id="BJXB01000016">
    <property type="protein sequence ID" value="GEM47942.1"/>
    <property type="molecule type" value="Genomic_DNA"/>
</dbReference>
<protein>
    <submittedName>
        <fullName evidence="2">Alpha/beta hydrolase</fullName>
    </submittedName>
</protein>
<keyword evidence="2" id="KW-0378">Hydrolase</keyword>
<evidence type="ECO:0000259" key="1">
    <source>
        <dbReference type="Pfam" id="PF12697"/>
    </source>
</evidence>
<dbReference type="InterPro" id="IPR029058">
    <property type="entry name" value="AB_hydrolase_fold"/>
</dbReference>
<dbReference type="InterPro" id="IPR000073">
    <property type="entry name" value="AB_hydrolase_1"/>
</dbReference>
<feature type="domain" description="AB hydrolase-1" evidence="1">
    <location>
        <begin position="17"/>
        <end position="217"/>
    </location>
</feature>
<evidence type="ECO:0000313" key="2">
    <source>
        <dbReference type="EMBL" id="GEM47942.1"/>
    </source>
</evidence>
<dbReference type="PANTHER" id="PTHR43265">
    <property type="entry name" value="ESTERASE ESTD"/>
    <property type="match status" value="1"/>
</dbReference>
<evidence type="ECO:0000313" key="3">
    <source>
        <dbReference type="Proteomes" id="UP000321306"/>
    </source>
</evidence>
<sequence length="227" mass="25203">MLHLPDTPRPEAGHPSVIFLHGFTGSKSEHHRLFVLLARRLAQLGIAALRFDYRGNGDSEGDFSEMTITRNVEDAVAAADYLRNYPDLDPRNVRVLGFSMGGLTATLAATKMQAERLLLWAPAAPEGMLRILNGKIPATTTDHGGWPLGRQYFLDLATHDTRKALAAYRGPVRIIQGEKDQAVPLQTAISYAEHANAELIVIPEADHIFGSFQWTDWVFEKSIEFLI</sequence>
<keyword evidence="3" id="KW-1185">Reference proteome</keyword>
<dbReference type="Proteomes" id="UP000321306">
    <property type="component" value="Unassembled WGS sequence"/>
</dbReference>
<comment type="caution">
    <text evidence="2">The sequence shown here is derived from an EMBL/GenBank/DDBJ whole genome shotgun (WGS) entry which is preliminary data.</text>
</comment>
<dbReference type="SUPFAM" id="SSF53474">
    <property type="entry name" value="alpha/beta-Hydrolases"/>
    <property type="match status" value="1"/>
</dbReference>
<dbReference type="GO" id="GO:0052689">
    <property type="term" value="F:carboxylic ester hydrolase activity"/>
    <property type="evidence" value="ECO:0007669"/>
    <property type="project" value="TreeGrafter"/>
</dbReference>